<keyword evidence="6 7" id="KW-0472">Membrane</keyword>
<feature type="transmembrane region" description="Helical" evidence="7">
    <location>
        <begin position="40"/>
        <end position="58"/>
    </location>
</feature>
<dbReference type="Gene3D" id="1.20.1530.20">
    <property type="match status" value="1"/>
</dbReference>
<dbReference type="SUPFAM" id="SSF51735">
    <property type="entry name" value="NAD(P)-binding Rossmann-fold domains"/>
    <property type="match status" value="1"/>
</dbReference>
<feature type="transmembrane region" description="Helical" evidence="7">
    <location>
        <begin position="310"/>
        <end position="332"/>
    </location>
</feature>
<dbReference type="InterPro" id="IPR038770">
    <property type="entry name" value="Na+/solute_symporter_sf"/>
</dbReference>
<protein>
    <submittedName>
        <fullName evidence="10">Inner membrane protein YbaL</fullName>
    </submittedName>
</protein>
<sequence length="604" mass="63587">MLPAPLAAAAVWSPLQDVLLLLLAAMLLGALAERFRQSAIVGYLFAGTIVGPSMLGWVSDQQQIFLIAEVGVALLLFVIGLEFTPRRLWELGPRTLAVGVLQVVLTTAIGYAVSRGLGLPPRAAFVVGLMLTMSSTACVLRLLSERGETDGAAGRGALGVLLVQDVAVVPMMLVVTAMAGVAGEAPPSVAAIAGKALLTLALGVALIGVFYAVSNYVLPRLQSQRSMLRNRDLPILLAVVLALGSAWAAYELELSPALGAFAAGVLLAVSPYAAQIRADVRPLSTVLITLFFTAIGMFGDPLWLLDHAWLVAAIVAVLVLLKPLVIALLAILFGQPTRYAVATGLALAQVGEFSFVLATIAQSGGPASAILSDQTFRAMVSATIVSLLLTPYFVAAGPRVGAWCAKRFGSGWSGSLKPSEATGEGSEHGGVRLLIVGFGPAGQRVAEGLLDASMPLDSVPGVPIESWRPEEIMVLDMNPGNIASARGYGLRGMVGDATQPDVLEHAGVGRVRGVVIAVPDHAATRQVVYLCRDLAPEARLVVRCRYHVWRWQLIMAGAHEVIDEEDQVGHRLAAAARLTLADAVQQQEIQQRRDPPHDGLQNAD</sequence>
<evidence type="ECO:0000256" key="1">
    <source>
        <dbReference type="ARBA" id="ARBA00004141"/>
    </source>
</evidence>
<dbReference type="Pfam" id="PF00999">
    <property type="entry name" value="Na_H_Exchanger"/>
    <property type="match status" value="1"/>
</dbReference>
<dbReference type="Gene3D" id="3.40.50.720">
    <property type="entry name" value="NAD(P)-binding Rossmann-like Domain"/>
    <property type="match status" value="1"/>
</dbReference>
<accession>A0A5C5ZHF3</accession>
<dbReference type="AlphaFoldDB" id="A0A5C5ZHF3"/>
<keyword evidence="3" id="KW-0813">Transport</keyword>
<feature type="transmembrane region" description="Helical" evidence="7">
    <location>
        <begin position="378"/>
        <end position="397"/>
    </location>
</feature>
<dbReference type="InterPro" id="IPR036291">
    <property type="entry name" value="NAD(P)-bd_dom_sf"/>
</dbReference>
<evidence type="ECO:0000256" key="5">
    <source>
        <dbReference type="ARBA" id="ARBA00022989"/>
    </source>
</evidence>
<reference evidence="10 11" key="1">
    <citation type="submission" date="2019-02" db="EMBL/GenBank/DDBJ databases">
        <title>Deep-cultivation of Planctomycetes and their phenomic and genomic characterization uncovers novel biology.</title>
        <authorList>
            <person name="Wiegand S."/>
            <person name="Jogler M."/>
            <person name="Boedeker C."/>
            <person name="Pinto D."/>
            <person name="Vollmers J."/>
            <person name="Rivas-Marin E."/>
            <person name="Kohn T."/>
            <person name="Peeters S.H."/>
            <person name="Heuer A."/>
            <person name="Rast P."/>
            <person name="Oberbeckmann S."/>
            <person name="Bunk B."/>
            <person name="Jeske O."/>
            <person name="Meyerdierks A."/>
            <person name="Storesund J.E."/>
            <person name="Kallscheuer N."/>
            <person name="Luecker S."/>
            <person name="Lage O.M."/>
            <person name="Pohl T."/>
            <person name="Merkel B.J."/>
            <person name="Hornburger P."/>
            <person name="Mueller R.-W."/>
            <person name="Bruemmer F."/>
            <person name="Labrenz M."/>
            <person name="Spormann A.M."/>
            <person name="Op Den Camp H."/>
            <person name="Overmann J."/>
            <person name="Amann R."/>
            <person name="Jetten M.S.M."/>
            <person name="Mascher T."/>
            <person name="Medema M.H."/>
            <person name="Devos D.P."/>
            <person name="Kaster A.-K."/>
            <person name="Ovreas L."/>
            <person name="Rohde M."/>
            <person name="Galperin M.Y."/>
            <person name="Jogler C."/>
        </authorList>
    </citation>
    <scope>NUCLEOTIDE SEQUENCE [LARGE SCALE GENOMIC DNA]</scope>
    <source>
        <strain evidence="10 11">Mal64</strain>
    </source>
</reference>
<comment type="subcellular location">
    <subcellularLocation>
        <location evidence="1">Membrane</location>
        <topology evidence="1">Multi-pass membrane protein</topology>
    </subcellularLocation>
</comment>
<feature type="transmembrane region" description="Helical" evidence="7">
    <location>
        <begin position="339"/>
        <end position="358"/>
    </location>
</feature>
<evidence type="ECO:0000256" key="6">
    <source>
        <dbReference type="ARBA" id="ARBA00023136"/>
    </source>
</evidence>
<dbReference type="Pfam" id="PF02254">
    <property type="entry name" value="TrkA_N"/>
    <property type="match status" value="1"/>
</dbReference>
<feature type="transmembrane region" description="Helical" evidence="7">
    <location>
        <begin position="256"/>
        <end position="274"/>
    </location>
</feature>
<feature type="transmembrane region" description="Helical" evidence="7">
    <location>
        <begin position="286"/>
        <end position="304"/>
    </location>
</feature>
<dbReference type="PANTHER" id="PTHR42751:SF3">
    <property type="entry name" value="SODIUM_GLUTAMATE SYMPORTER"/>
    <property type="match status" value="1"/>
</dbReference>
<dbReference type="InterPro" id="IPR003148">
    <property type="entry name" value="RCK_N"/>
</dbReference>
<dbReference type="GO" id="GO:1902600">
    <property type="term" value="P:proton transmembrane transport"/>
    <property type="evidence" value="ECO:0007669"/>
    <property type="project" value="InterPro"/>
</dbReference>
<feature type="transmembrane region" description="Helical" evidence="7">
    <location>
        <begin position="6"/>
        <end position="28"/>
    </location>
</feature>
<dbReference type="EMBL" id="SJPQ01000004">
    <property type="protein sequence ID" value="TWT86839.1"/>
    <property type="molecule type" value="Genomic_DNA"/>
</dbReference>
<keyword evidence="4 7" id="KW-0812">Transmembrane</keyword>
<comment type="similarity">
    <text evidence="2">Belongs to the monovalent cation:proton antiporter 2 (CPA2) transporter (TC 2.A.37) family.</text>
</comment>
<gene>
    <name evidence="10" type="primary">ybaL_2</name>
    <name evidence="10" type="ORF">Mal64_36690</name>
</gene>
<dbReference type="GO" id="GO:0016020">
    <property type="term" value="C:membrane"/>
    <property type="evidence" value="ECO:0007669"/>
    <property type="project" value="UniProtKB-SubCell"/>
</dbReference>
<keyword evidence="5 7" id="KW-1133">Transmembrane helix</keyword>
<feature type="transmembrane region" description="Helical" evidence="7">
    <location>
        <begin position="64"/>
        <end position="83"/>
    </location>
</feature>
<dbReference type="GO" id="GO:0015297">
    <property type="term" value="F:antiporter activity"/>
    <property type="evidence" value="ECO:0007669"/>
    <property type="project" value="InterPro"/>
</dbReference>
<evidence type="ECO:0000256" key="4">
    <source>
        <dbReference type="ARBA" id="ARBA00022692"/>
    </source>
</evidence>
<evidence type="ECO:0000259" key="9">
    <source>
        <dbReference type="Pfam" id="PF02254"/>
    </source>
</evidence>
<organism evidence="10 11">
    <name type="scientific">Pseudobythopirellula maris</name>
    <dbReference type="NCBI Taxonomy" id="2527991"/>
    <lineage>
        <taxon>Bacteria</taxon>
        <taxon>Pseudomonadati</taxon>
        <taxon>Planctomycetota</taxon>
        <taxon>Planctomycetia</taxon>
        <taxon>Pirellulales</taxon>
        <taxon>Lacipirellulaceae</taxon>
        <taxon>Pseudobythopirellula</taxon>
    </lineage>
</organism>
<proteinExistence type="inferred from homology"/>
<dbReference type="InterPro" id="IPR006153">
    <property type="entry name" value="Cation/H_exchanger_TM"/>
</dbReference>
<comment type="caution">
    <text evidence="10">The sequence shown here is derived from an EMBL/GenBank/DDBJ whole genome shotgun (WGS) entry which is preliminary data.</text>
</comment>
<evidence type="ECO:0000313" key="11">
    <source>
        <dbReference type="Proteomes" id="UP000315440"/>
    </source>
</evidence>
<feature type="transmembrane region" description="Helical" evidence="7">
    <location>
        <begin position="233"/>
        <end position="250"/>
    </location>
</feature>
<feature type="transmembrane region" description="Helical" evidence="7">
    <location>
        <begin position="189"/>
        <end position="213"/>
    </location>
</feature>
<dbReference type="RefSeq" id="WP_197525870.1">
    <property type="nucleotide sequence ID" value="NZ_SJPQ01000004.1"/>
</dbReference>
<dbReference type="PANTHER" id="PTHR42751">
    <property type="entry name" value="SODIUM/HYDROGEN EXCHANGER FAMILY/TRKA DOMAIN PROTEIN"/>
    <property type="match status" value="1"/>
</dbReference>
<evidence type="ECO:0000313" key="10">
    <source>
        <dbReference type="EMBL" id="TWT86839.1"/>
    </source>
</evidence>
<name>A0A5C5ZHF3_9BACT</name>
<evidence type="ECO:0000259" key="8">
    <source>
        <dbReference type="Pfam" id="PF00999"/>
    </source>
</evidence>
<keyword evidence="11" id="KW-1185">Reference proteome</keyword>
<evidence type="ECO:0000256" key="3">
    <source>
        <dbReference type="ARBA" id="ARBA00022448"/>
    </source>
</evidence>
<evidence type="ECO:0000256" key="7">
    <source>
        <dbReference type="SAM" id="Phobius"/>
    </source>
</evidence>
<feature type="domain" description="RCK N-terminal" evidence="9">
    <location>
        <begin position="434"/>
        <end position="562"/>
    </location>
</feature>
<feature type="transmembrane region" description="Helical" evidence="7">
    <location>
        <begin position="125"/>
        <end position="144"/>
    </location>
</feature>
<feature type="transmembrane region" description="Helical" evidence="7">
    <location>
        <begin position="95"/>
        <end position="113"/>
    </location>
</feature>
<feature type="transmembrane region" description="Helical" evidence="7">
    <location>
        <begin position="156"/>
        <end position="183"/>
    </location>
</feature>
<evidence type="ECO:0000256" key="2">
    <source>
        <dbReference type="ARBA" id="ARBA00005551"/>
    </source>
</evidence>
<feature type="domain" description="Cation/H+ exchanger transmembrane" evidence="8">
    <location>
        <begin position="23"/>
        <end position="393"/>
    </location>
</feature>
<dbReference type="Proteomes" id="UP000315440">
    <property type="component" value="Unassembled WGS sequence"/>
</dbReference>
<dbReference type="GO" id="GO:0006813">
    <property type="term" value="P:potassium ion transport"/>
    <property type="evidence" value="ECO:0007669"/>
    <property type="project" value="InterPro"/>
</dbReference>